<evidence type="ECO:0000256" key="1">
    <source>
        <dbReference type="ARBA" id="ARBA00022801"/>
    </source>
</evidence>
<dbReference type="HOGENOM" id="CLU_015101_3_2_6"/>
<dbReference type="InterPro" id="IPR036514">
    <property type="entry name" value="SGNH_hydro_sf"/>
</dbReference>
<dbReference type="AlphaFoldDB" id="A0A090BUG0"/>
<dbReference type="Proteomes" id="UP000031623">
    <property type="component" value="Chromosome"/>
</dbReference>
<evidence type="ECO:0000313" key="3">
    <source>
        <dbReference type="Proteomes" id="UP000031623"/>
    </source>
</evidence>
<dbReference type="Gene3D" id="3.40.50.1110">
    <property type="entry name" value="SGNH hydrolase"/>
    <property type="match status" value="1"/>
</dbReference>
<dbReference type="GO" id="GO:0006629">
    <property type="term" value="P:lipid metabolic process"/>
    <property type="evidence" value="ECO:0007669"/>
    <property type="project" value="InterPro"/>
</dbReference>
<dbReference type="STRING" id="40754.THII_0744"/>
<dbReference type="PANTHER" id="PTHR45648:SF22">
    <property type="entry name" value="GDSL LIPASE_ACYLHYDROLASE FAMILY PROTEIN (AFU_ORTHOLOGUE AFUA_4G14700)"/>
    <property type="match status" value="1"/>
</dbReference>
<accession>A0A090BUG0</accession>
<keyword evidence="1 2" id="KW-0378">Hydrolase</keyword>
<dbReference type="KEGG" id="tig:THII_0744"/>
<dbReference type="CDD" id="cd01846">
    <property type="entry name" value="fatty_acyltransferase_like"/>
    <property type="match status" value="1"/>
</dbReference>
<evidence type="ECO:0000313" key="2">
    <source>
        <dbReference type="EMBL" id="BAP55041.1"/>
    </source>
</evidence>
<protein>
    <submittedName>
        <fullName evidence="2">GDSL-like Lipase/Acylhydrolase</fullName>
    </submittedName>
</protein>
<proteinExistence type="predicted"/>
<dbReference type="OrthoDB" id="5292073at2"/>
<dbReference type="InterPro" id="IPR001087">
    <property type="entry name" value="GDSL"/>
</dbReference>
<name>A0A090BUG0_9GAMM</name>
<reference evidence="2 3" key="1">
    <citation type="journal article" date="2014" name="ISME J.">
        <title>Ecophysiology of Thioploca ingrica as revealed by the complete genome sequence supplemented with proteomic evidence.</title>
        <authorList>
            <person name="Kojima H."/>
            <person name="Ogura Y."/>
            <person name="Yamamoto N."/>
            <person name="Togashi T."/>
            <person name="Mori H."/>
            <person name="Watanabe T."/>
            <person name="Nemoto F."/>
            <person name="Kurokawa K."/>
            <person name="Hayashi T."/>
            <person name="Fukui M."/>
        </authorList>
    </citation>
    <scope>NUCLEOTIDE SEQUENCE [LARGE SCALE GENOMIC DNA]</scope>
</reference>
<gene>
    <name evidence="2" type="ORF">THII_0744</name>
</gene>
<dbReference type="SUPFAM" id="SSF52266">
    <property type="entry name" value="SGNH hydrolase"/>
    <property type="match status" value="1"/>
</dbReference>
<organism evidence="2 3">
    <name type="scientific">Thioploca ingrica</name>
    <dbReference type="NCBI Taxonomy" id="40754"/>
    <lineage>
        <taxon>Bacteria</taxon>
        <taxon>Pseudomonadati</taxon>
        <taxon>Pseudomonadota</taxon>
        <taxon>Gammaproteobacteria</taxon>
        <taxon>Thiotrichales</taxon>
        <taxon>Thiotrichaceae</taxon>
        <taxon>Thioploca</taxon>
    </lineage>
</organism>
<dbReference type="PROSITE" id="PS01098">
    <property type="entry name" value="LIPASE_GDSL_SER"/>
    <property type="match status" value="1"/>
</dbReference>
<dbReference type="InterPro" id="IPR051058">
    <property type="entry name" value="GDSL_Est/Lipase"/>
</dbReference>
<keyword evidence="3" id="KW-1185">Reference proteome</keyword>
<dbReference type="EMBL" id="AP014633">
    <property type="protein sequence ID" value="BAP55041.1"/>
    <property type="molecule type" value="Genomic_DNA"/>
</dbReference>
<sequence length="388" mass="42953">MKKRLLFLIVFSLLFVNVWASSEIYVFGDSLSDTGNVFAIAKYPPSPPYFDGHFSNGLVWVEYLSARLGLDYHQQSNFAWGGALTGSGNIFPGLPGLKDQINQYVTNTPAADPNALYFIWAGANDFFAADFTKMAPQTVVTAAVANIVEAVESLVDHGAQHVIVLGLPDIGKTPEIRQLGTSVQLLFSQISQAFNGMLAQNLSQLPEAIYIDIAYRFNEIIDNPAKFGLDNVTEACLFTLCDDPATYLFWDGVHPTTKIHQIIANTVYRTIKALPVIVTQFTAISDKAGVILEWNIGVGSEIAGFRLWGGIPKPNKVCSLRYEDYLDIASIVTDEKTNATLIKAINQNERESSHYRYYDSAQSKPCYVLEVIGFEGRSDLYVTQRQSM</sequence>
<dbReference type="InterPro" id="IPR008265">
    <property type="entry name" value="Lipase_GDSL_AS"/>
</dbReference>
<dbReference type="Pfam" id="PF00657">
    <property type="entry name" value="Lipase_GDSL"/>
    <property type="match status" value="1"/>
</dbReference>
<dbReference type="GO" id="GO:0016298">
    <property type="term" value="F:lipase activity"/>
    <property type="evidence" value="ECO:0007669"/>
    <property type="project" value="InterPro"/>
</dbReference>
<dbReference type="PANTHER" id="PTHR45648">
    <property type="entry name" value="GDSL LIPASE/ACYLHYDROLASE FAMILY PROTEIN (AFU_ORTHOLOGUE AFUA_4G14700)"/>
    <property type="match status" value="1"/>
</dbReference>